<reference evidence="2" key="1">
    <citation type="submission" date="2020-02" db="EMBL/GenBank/DDBJ databases">
        <authorList>
            <person name="Meier V. D."/>
        </authorList>
    </citation>
    <scope>NUCLEOTIDE SEQUENCE</scope>
    <source>
        <strain evidence="2">AVDCRST_MAG05</strain>
    </source>
</reference>
<proteinExistence type="predicted"/>
<accession>A0A6J4SAU7</accession>
<name>A0A6J4SAU7_9ACTN</name>
<evidence type="ECO:0000313" key="2">
    <source>
        <dbReference type="EMBL" id="CAA9493956.1"/>
    </source>
</evidence>
<organism evidence="2">
    <name type="scientific">uncultured Rubrobacteraceae bacterium</name>
    <dbReference type="NCBI Taxonomy" id="349277"/>
    <lineage>
        <taxon>Bacteria</taxon>
        <taxon>Bacillati</taxon>
        <taxon>Actinomycetota</taxon>
        <taxon>Rubrobacteria</taxon>
        <taxon>Rubrobacterales</taxon>
        <taxon>Rubrobacteraceae</taxon>
        <taxon>environmental samples</taxon>
    </lineage>
</organism>
<protein>
    <submittedName>
        <fullName evidence="2">Uncharacterized protein</fullName>
    </submittedName>
</protein>
<dbReference type="AlphaFoldDB" id="A0A6J4SAU7"/>
<dbReference type="EMBL" id="CADCVM010000216">
    <property type="protein sequence ID" value="CAA9493956.1"/>
    <property type="molecule type" value="Genomic_DNA"/>
</dbReference>
<evidence type="ECO:0000256" key="1">
    <source>
        <dbReference type="SAM" id="MobiDB-lite"/>
    </source>
</evidence>
<feature type="region of interest" description="Disordered" evidence="1">
    <location>
        <begin position="1"/>
        <end position="24"/>
    </location>
</feature>
<sequence>MRAQPTREFGQAPRMTRGSENTQPVELRFHARLGKEPKIGLPLD</sequence>
<gene>
    <name evidence="2" type="ORF">AVDCRST_MAG05-2046</name>
</gene>